<proteinExistence type="predicted"/>
<accession>A0A0D1YCS1</accession>
<name>A0A0D1YCS1_9PEZI</name>
<evidence type="ECO:0000313" key="3">
    <source>
        <dbReference type="Proteomes" id="UP000053259"/>
    </source>
</evidence>
<dbReference type="Pfam" id="PF12511">
    <property type="entry name" value="DUF3716"/>
    <property type="match status" value="1"/>
</dbReference>
<evidence type="ECO:0000256" key="1">
    <source>
        <dbReference type="SAM" id="MobiDB-lite"/>
    </source>
</evidence>
<dbReference type="HOGENOM" id="CLU_912770_0_0_1"/>
<organism evidence="2 3">
    <name type="scientific">Verruconis gallopava</name>
    <dbReference type="NCBI Taxonomy" id="253628"/>
    <lineage>
        <taxon>Eukaryota</taxon>
        <taxon>Fungi</taxon>
        <taxon>Dikarya</taxon>
        <taxon>Ascomycota</taxon>
        <taxon>Pezizomycotina</taxon>
        <taxon>Dothideomycetes</taxon>
        <taxon>Pleosporomycetidae</taxon>
        <taxon>Venturiales</taxon>
        <taxon>Sympoventuriaceae</taxon>
        <taxon>Verruconis</taxon>
    </lineage>
</organism>
<keyword evidence="3" id="KW-1185">Reference proteome</keyword>
<evidence type="ECO:0000313" key="2">
    <source>
        <dbReference type="EMBL" id="KIV98466.1"/>
    </source>
</evidence>
<gene>
    <name evidence="2" type="ORF">PV09_09723</name>
</gene>
<dbReference type="InterPro" id="IPR022190">
    <property type="entry name" value="DUF3716"/>
</dbReference>
<reference evidence="2 3" key="1">
    <citation type="submission" date="2015-01" db="EMBL/GenBank/DDBJ databases">
        <title>The Genome Sequence of Ochroconis gallopava CBS43764.</title>
        <authorList>
            <consortium name="The Broad Institute Genomics Platform"/>
            <person name="Cuomo C."/>
            <person name="de Hoog S."/>
            <person name="Gorbushina A."/>
            <person name="Stielow B."/>
            <person name="Teixiera M."/>
            <person name="Abouelleil A."/>
            <person name="Chapman S.B."/>
            <person name="Priest M."/>
            <person name="Young S.K."/>
            <person name="Wortman J."/>
            <person name="Nusbaum C."/>
            <person name="Birren B."/>
        </authorList>
    </citation>
    <scope>NUCLEOTIDE SEQUENCE [LARGE SCALE GENOMIC DNA]</scope>
    <source>
        <strain evidence="2 3">CBS 43764</strain>
    </source>
</reference>
<dbReference type="Proteomes" id="UP000053259">
    <property type="component" value="Unassembled WGS sequence"/>
</dbReference>
<dbReference type="RefSeq" id="XP_016208336.1">
    <property type="nucleotide sequence ID" value="XM_016363836.1"/>
</dbReference>
<dbReference type="EMBL" id="KN847676">
    <property type="protein sequence ID" value="KIV98466.1"/>
    <property type="molecule type" value="Genomic_DNA"/>
</dbReference>
<dbReference type="AlphaFoldDB" id="A0A0D1YCS1"/>
<feature type="compositionally biased region" description="Acidic residues" evidence="1">
    <location>
        <begin position="266"/>
        <end position="288"/>
    </location>
</feature>
<feature type="region of interest" description="Disordered" evidence="1">
    <location>
        <begin position="205"/>
        <end position="243"/>
    </location>
</feature>
<dbReference type="VEuPathDB" id="FungiDB:PV09_09723"/>
<feature type="region of interest" description="Disordered" evidence="1">
    <location>
        <begin position="259"/>
        <end position="289"/>
    </location>
</feature>
<sequence length="305" mass="35341">MTIEYIHQLLKEHEAKQKKSKNKKAQEGIKWEKDILDYLEVNDQLLEWRENVSHYDLAKRTDYLIPAAAHVRAEEVREGEDRCKPYQHRHSPFMDCRRFTDKDKDIFHSACTNCVFGNNAHRCTFYTGSVTERRNRRKEALEEQNIIPRQRRRFKQLLQTDTSDADALGVAQDIMLEGSDAPADIGYESEFATNRDVIGRVAQRRQSISTPSARCRRAGTVSSPIHSDRARTVEEEDDDDTPLAHRRAACVEIPSRRYSVQTIQTIEDDDNEGEDDTEDDEDDKDNEDDGKLWALHLARIDNAHL</sequence>
<dbReference type="InParanoid" id="A0A0D1YCS1"/>
<protein>
    <submittedName>
        <fullName evidence="2">Uncharacterized protein</fullName>
    </submittedName>
</protein>
<dbReference type="GeneID" id="27317696"/>